<evidence type="ECO:0000313" key="1">
    <source>
        <dbReference type="EMBL" id="HBH1541582.1"/>
    </source>
</evidence>
<dbReference type="EMBL" id="DAEPXK010000008">
    <property type="protein sequence ID" value="HBH1541582.1"/>
    <property type="molecule type" value="Genomic_DNA"/>
</dbReference>
<dbReference type="RefSeq" id="WP_135325091.1">
    <property type="nucleotide sequence ID" value="NZ_JAFBLX010000011.1"/>
</dbReference>
<comment type="caution">
    <text evidence="1">The sequence shown here is derived from an EMBL/GenBank/DDBJ whole genome shotgun (WGS) entry which is preliminary data.</text>
</comment>
<evidence type="ECO:0000313" key="2">
    <source>
        <dbReference type="Proteomes" id="UP000878956"/>
    </source>
</evidence>
<proteinExistence type="predicted"/>
<accession>A0AAN5VJP0</accession>
<gene>
    <name evidence="1" type="ORF">KRM00_001044</name>
</gene>
<dbReference type="AlphaFoldDB" id="A0AAN5VJP0"/>
<reference evidence="1" key="1">
    <citation type="journal article" date="2018" name="Genome Biol.">
        <title>SKESA: strategic k-mer extension for scrupulous assemblies.</title>
        <authorList>
            <person name="Souvorov A."/>
            <person name="Agarwala R."/>
            <person name="Lipman D.J."/>
        </authorList>
    </citation>
    <scope>NUCLEOTIDE SEQUENCE</scope>
    <source>
        <strain evidence="1">HN1000</strain>
    </source>
</reference>
<dbReference type="Proteomes" id="UP000878956">
    <property type="component" value="Unassembled WGS sequence"/>
</dbReference>
<organism evidence="1 2">
    <name type="scientific">Clostridioides difficile</name>
    <name type="common">Peptoclostridium difficile</name>
    <dbReference type="NCBI Taxonomy" id="1496"/>
    <lineage>
        <taxon>Bacteria</taxon>
        <taxon>Bacillati</taxon>
        <taxon>Bacillota</taxon>
        <taxon>Clostridia</taxon>
        <taxon>Peptostreptococcales</taxon>
        <taxon>Peptostreptococcaceae</taxon>
        <taxon>Clostridioides</taxon>
    </lineage>
</organism>
<name>A0AAN5VJP0_CLODI</name>
<sequence>MKVSADDGTLSLNKTAKGLKEIAGITIYKNKDTGELKNMVQLLDELKGKWGELREDEQKGLAEAIAGKLFAVLSSDI</sequence>
<protein>
    <submittedName>
        <fullName evidence="1">Uncharacterized protein</fullName>
    </submittedName>
</protein>
<reference evidence="1" key="2">
    <citation type="submission" date="2021-06" db="EMBL/GenBank/DDBJ databases">
        <authorList>
            <consortium name="NCBI Pathogen Detection Project"/>
        </authorList>
    </citation>
    <scope>NUCLEOTIDE SEQUENCE</scope>
    <source>
        <strain evidence="1">HN1000</strain>
    </source>
</reference>